<comment type="caution">
    <text evidence="1">The sequence shown here is derived from an EMBL/GenBank/DDBJ whole genome shotgun (WGS) entry which is preliminary data.</text>
</comment>
<sequence length="125" mass="13779">MHNTLAARLRVCCGLFPKKTFSPSPVAVALGAHLPGVPERGSRQPPGYLIFTRIGRIRLDFKHLQLQPRLEAVENLLNHAVTTPRISGLACSPKFRASDSIRVVKTLFPQSPNPVLFDSKSSPDR</sequence>
<proteinExistence type="predicted"/>
<name>A0A4C1SVQ7_EUMVA</name>
<keyword evidence="2" id="KW-1185">Reference proteome</keyword>
<dbReference type="AlphaFoldDB" id="A0A4C1SVQ7"/>
<reference evidence="1 2" key="1">
    <citation type="journal article" date="2019" name="Commun. Biol.">
        <title>The bagworm genome reveals a unique fibroin gene that provides high tensile strength.</title>
        <authorList>
            <person name="Kono N."/>
            <person name="Nakamura H."/>
            <person name="Ohtoshi R."/>
            <person name="Tomita M."/>
            <person name="Numata K."/>
            <person name="Arakawa K."/>
        </authorList>
    </citation>
    <scope>NUCLEOTIDE SEQUENCE [LARGE SCALE GENOMIC DNA]</scope>
</reference>
<accession>A0A4C1SVQ7</accession>
<dbReference type="EMBL" id="BGZK01000017">
    <property type="protein sequence ID" value="GBP05288.1"/>
    <property type="molecule type" value="Genomic_DNA"/>
</dbReference>
<organism evidence="1 2">
    <name type="scientific">Eumeta variegata</name>
    <name type="common">Bagworm moth</name>
    <name type="synonym">Eumeta japonica</name>
    <dbReference type="NCBI Taxonomy" id="151549"/>
    <lineage>
        <taxon>Eukaryota</taxon>
        <taxon>Metazoa</taxon>
        <taxon>Ecdysozoa</taxon>
        <taxon>Arthropoda</taxon>
        <taxon>Hexapoda</taxon>
        <taxon>Insecta</taxon>
        <taxon>Pterygota</taxon>
        <taxon>Neoptera</taxon>
        <taxon>Endopterygota</taxon>
        <taxon>Lepidoptera</taxon>
        <taxon>Glossata</taxon>
        <taxon>Ditrysia</taxon>
        <taxon>Tineoidea</taxon>
        <taxon>Psychidae</taxon>
        <taxon>Oiketicinae</taxon>
        <taxon>Eumeta</taxon>
    </lineage>
</organism>
<evidence type="ECO:0000313" key="1">
    <source>
        <dbReference type="EMBL" id="GBP05288.1"/>
    </source>
</evidence>
<dbReference type="Proteomes" id="UP000299102">
    <property type="component" value="Unassembled WGS sequence"/>
</dbReference>
<protein>
    <submittedName>
        <fullName evidence="1">Uncharacterized protein</fullName>
    </submittedName>
</protein>
<evidence type="ECO:0000313" key="2">
    <source>
        <dbReference type="Proteomes" id="UP000299102"/>
    </source>
</evidence>
<gene>
    <name evidence="1" type="ORF">EVAR_76735_1</name>
</gene>